<proteinExistence type="predicted"/>
<reference evidence="1 2" key="1">
    <citation type="journal article" date="2006" name="Nature">
        <title>Global trends of whole-genome duplications revealed by the ciliate Paramecium tetraurelia.</title>
        <authorList>
            <consortium name="Genoscope"/>
            <person name="Aury J.-M."/>
            <person name="Jaillon O."/>
            <person name="Duret L."/>
            <person name="Noel B."/>
            <person name="Jubin C."/>
            <person name="Porcel B.M."/>
            <person name="Segurens B."/>
            <person name="Daubin V."/>
            <person name="Anthouard V."/>
            <person name="Aiach N."/>
            <person name="Arnaiz O."/>
            <person name="Billaut A."/>
            <person name="Beisson J."/>
            <person name="Blanc I."/>
            <person name="Bouhouche K."/>
            <person name="Camara F."/>
            <person name="Duharcourt S."/>
            <person name="Guigo R."/>
            <person name="Gogendeau D."/>
            <person name="Katinka M."/>
            <person name="Keller A.-M."/>
            <person name="Kissmehl R."/>
            <person name="Klotz C."/>
            <person name="Koll F."/>
            <person name="Le Moue A."/>
            <person name="Lepere C."/>
            <person name="Malinsky S."/>
            <person name="Nowacki M."/>
            <person name="Nowak J.K."/>
            <person name="Plattner H."/>
            <person name="Poulain J."/>
            <person name="Ruiz F."/>
            <person name="Serrano V."/>
            <person name="Zagulski M."/>
            <person name="Dessen P."/>
            <person name="Betermier M."/>
            <person name="Weissenbach J."/>
            <person name="Scarpelli C."/>
            <person name="Schachter V."/>
            <person name="Sperling L."/>
            <person name="Meyer E."/>
            <person name="Cohen J."/>
            <person name="Wincker P."/>
        </authorList>
    </citation>
    <scope>NUCLEOTIDE SEQUENCE [LARGE SCALE GENOMIC DNA]</scope>
    <source>
        <strain evidence="1 2">Stock d4-2</strain>
    </source>
</reference>
<organism evidence="1 2">
    <name type="scientific">Paramecium tetraurelia</name>
    <dbReference type="NCBI Taxonomy" id="5888"/>
    <lineage>
        <taxon>Eukaryota</taxon>
        <taxon>Sar</taxon>
        <taxon>Alveolata</taxon>
        <taxon>Ciliophora</taxon>
        <taxon>Intramacronucleata</taxon>
        <taxon>Oligohymenophorea</taxon>
        <taxon>Peniculida</taxon>
        <taxon>Parameciidae</taxon>
        <taxon>Paramecium</taxon>
    </lineage>
</organism>
<dbReference type="HOGENOM" id="CLU_3321133_0_0_1"/>
<evidence type="ECO:0000313" key="1">
    <source>
        <dbReference type="EMBL" id="CAK84298.1"/>
    </source>
</evidence>
<dbReference type="RefSeq" id="XP_052287152.1">
    <property type="nucleotide sequence ID" value="XM_052431175.1"/>
</dbReference>
<dbReference type="EMBL" id="CT868504">
    <property type="protein sequence ID" value="CAK84298.1"/>
    <property type="molecule type" value="Genomic_DNA"/>
</dbReference>
<gene>
    <name evidence="1" type="ORF">GSPATT00039680001</name>
</gene>
<keyword evidence="2" id="KW-1185">Reference proteome</keyword>
<dbReference type="InParanoid" id="A0DMN1"/>
<sequence length="39" mass="4511">MNRTQFGCNSLFRVKTSQLLKESVPSNTEVQNQKVQIEQ</sequence>
<dbReference type="AlphaFoldDB" id="A0DMN1"/>
<dbReference type="GeneID" id="76803753"/>
<name>A0DMN1_PARTE</name>
<evidence type="ECO:0000313" key="2">
    <source>
        <dbReference type="Proteomes" id="UP000000600"/>
    </source>
</evidence>
<dbReference type="Proteomes" id="UP000000600">
    <property type="component" value="Unassembled WGS sequence"/>
</dbReference>
<protein>
    <submittedName>
        <fullName evidence="1">Uncharacterized protein</fullName>
    </submittedName>
</protein>
<accession>A0DMN1</accession>